<dbReference type="InterPro" id="IPR005181">
    <property type="entry name" value="SASA"/>
</dbReference>
<name>A0A1M5YB71_9FLAO</name>
<dbReference type="InterPro" id="IPR036514">
    <property type="entry name" value="SGNH_hydro_sf"/>
</dbReference>
<dbReference type="InterPro" id="IPR029058">
    <property type="entry name" value="AB_hydrolase_fold"/>
</dbReference>
<dbReference type="Proteomes" id="UP000184240">
    <property type="component" value="Unassembled WGS sequence"/>
</dbReference>
<dbReference type="EMBL" id="FQXT01000003">
    <property type="protein sequence ID" value="SHI09285.1"/>
    <property type="molecule type" value="Genomic_DNA"/>
</dbReference>
<evidence type="ECO:0000259" key="3">
    <source>
        <dbReference type="Pfam" id="PF03629"/>
    </source>
</evidence>
<dbReference type="SUPFAM" id="SSF81296">
    <property type="entry name" value="E set domains"/>
    <property type="match status" value="1"/>
</dbReference>
<dbReference type="InterPro" id="IPR014756">
    <property type="entry name" value="Ig_E-set"/>
</dbReference>
<keyword evidence="1" id="KW-0378">Hydrolase</keyword>
<reference evidence="6" key="2">
    <citation type="submission" date="2016-11" db="EMBL/GenBank/DDBJ databases">
        <authorList>
            <person name="Varghese N."/>
            <person name="Submissions S."/>
        </authorList>
    </citation>
    <scope>NUCLEOTIDE SEQUENCE [LARGE SCALE GENOMIC DNA]</scope>
    <source>
        <strain evidence="6">DSM 19859</strain>
    </source>
</reference>
<accession>A0A1M5YB71</accession>
<reference evidence="5" key="1">
    <citation type="submission" date="2016-11" db="EMBL/GenBank/DDBJ databases">
        <authorList>
            <person name="Jaros S."/>
            <person name="Januszkiewicz K."/>
            <person name="Wedrychowicz H."/>
        </authorList>
    </citation>
    <scope>NUCLEOTIDE SEQUENCE [LARGE SCALE GENOMIC DNA]</scope>
    <source>
        <strain evidence="5">DSM 19859</strain>
    </source>
</reference>
<dbReference type="GO" id="GO:0016788">
    <property type="term" value="F:hydrolase activity, acting on ester bonds"/>
    <property type="evidence" value="ECO:0007669"/>
    <property type="project" value="UniProtKB-ARBA"/>
</dbReference>
<keyword evidence="7" id="KW-1185">Reference proteome</keyword>
<dbReference type="Gene3D" id="3.40.50.1820">
    <property type="entry name" value="alpha/beta hydrolase"/>
    <property type="match status" value="2"/>
</dbReference>
<dbReference type="InterPro" id="IPR000801">
    <property type="entry name" value="Esterase-like"/>
</dbReference>
<dbReference type="AlphaFoldDB" id="A0A1M5YB71"/>
<dbReference type="InterPro" id="IPR013783">
    <property type="entry name" value="Ig-like_fold"/>
</dbReference>
<dbReference type="InterPro" id="IPR050583">
    <property type="entry name" value="Mycobacterial_A85_antigen"/>
</dbReference>
<evidence type="ECO:0000256" key="1">
    <source>
        <dbReference type="ARBA" id="ARBA00022801"/>
    </source>
</evidence>
<dbReference type="EMBL" id="QOVN01000002">
    <property type="protein sequence ID" value="RXG30620.1"/>
    <property type="molecule type" value="Genomic_DNA"/>
</dbReference>
<gene>
    <name evidence="4" type="ORF">DSM01_1371</name>
    <name evidence="5" type="ORF">SAMN04487999_2080</name>
</gene>
<reference evidence="4 7" key="3">
    <citation type="submission" date="2018-07" db="EMBL/GenBank/DDBJ databases">
        <title>Leeuwenhoekiella genomics.</title>
        <authorList>
            <person name="Tahon G."/>
            <person name="Willems A."/>
        </authorList>
    </citation>
    <scope>NUCLEOTIDE SEQUENCE [LARGE SCALE GENOMIC DNA]</scope>
    <source>
        <strain evidence="4 7">LMG 24856</strain>
    </source>
</reference>
<dbReference type="Proteomes" id="UP000290037">
    <property type="component" value="Unassembled WGS sequence"/>
</dbReference>
<dbReference type="PROSITE" id="PS51257">
    <property type="entry name" value="PROKAR_LIPOPROTEIN"/>
    <property type="match status" value="1"/>
</dbReference>
<organism evidence="5 6">
    <name type="scientific">Leeuwenhoekiella palythoae</name>
    <dbReference type="NCBI Taxonomy" id="573501"/>
    <lineage>
        <taxon>Bacteria</taxon>
        <taxon>Pseudomonadati</taxon>
        <taxon>Bacteroidota</taxon>
        <taxon>Flavobacteriia</taxon>
        <taxon>Flavobacteriales</taxon>
        <taxon>Flavobacteriaceae</taxon>
        <taxon>Leeuwenhoekiella</taxon>
    </lineage>
</organism>
<dbReference type="Pfam" id="PF03629">
    <property type="entry name" value="SASA"/>
    <property type="match status" value="1"/>
</dbReference>
<dbReference type="STRING" id="573501.SAMN04487999_2080"/>
<dbReference type="CDD" id="cd02858">
    <property type="entry name" value="E_set_Esterase_N"/>
    <property type="match status" value="1"/>
</dbReference>
<dbReference type="PANTHER" id="PTHR48098:SF1">
    <property type="entry name" value="DIACYLGLYCEROL ACYLTRANSFERASE_MYCOLYLTRANSFERASE AG85A"/>
    <property type="match status" value="1"/>
</dbReference>
<dbReference type="Pfam" id="PF00756">
    <property type="entry name" value="Esterase"/>
    <property type="match status" value="2"/>
</dbReference>
<evidence type="ECO:0000313" key="4">
    <source>
        <dbReference type="EMBL" id="RXG30620.1"/>
    </source>
</evidence>
<proteinExistence type="predicted"/>
<protein>
    <submittedName>
        <fullName evidence="4 5">Enterochelin esterase</fullName>
    </submittedName>
</protein>
<keyword evidence="2" id="KW-0732">Signal</keyword>
<sequence>MKKHLLLFGLLILSCSTGWSQDENFHIYLAFGQSNMEGHARFEPRDTIVDERFKLMQAVDCPDLGREKGNWYTAKPPLCRCKTGLTPTDYFGRELLENLPQKVNVGVINVSVGGCKIELFDKDNFESYVETSPDWLKNMVKEYDGNPYARLVEMAKLAQKDGVIKGILLHQGESNTGDSLWPQKVKGVYDNLIKDLQLDPKKVPLIAGELVSEEQGGACASMNPIIRTLPDVIPNSYVVSSEDCEAIADHLHFSAAGYRKLGRRYGEQMLEHLGYPKLVKEAPKGFDVRQSEIKHGTIDTIQYPSKTVGTNRKALVYTPPGYAKGKKFPVLYLLHGIGGDHLEWLKGGHPEVILDNLYANGEAEPMIVVMPNGRAMKDDRAVGNIMAPDKVEAFAIFEQDLLNDLIPYIEKNYPVKIDREHRAIAGLSMGGGQSLNFGLGNLDTFSYVGGFSSAPNTKAPEVLVPDPKAAREKLNLLWISCGDADRLLRFSERTHEYLVENDVPHVYYIEPGDHNFKVWKNGLYMFAKLIFKPVDESLITKYSLLGTPASTNMRNAKYPQLMPDGSAIFRLKAPDAKRVQLDLAKKYDMDKNTEGVWEVRTDSLTEGLHYYSLLIDGVAVADPASKTFYGMGRMASGIEVPFKGDDYYALKDVPHGDIRIKQYYSPVLNSWRQFYMYTPPGYESSDEKYPVLYIMHGGGEDESGWAMQGKTNLIFDNLIAEGKAKSMIVIMPDGNMPASAFTEMGLQMFTNELKDGLIPFVEKNYRIKEGSENRALAGLSMGGIQTLFTGVQNTDLFDYLGVFSSGWFANDDSISGKQYEFMQENVDQINENLKEFWVAMGGQEDIAYTNCKVMLQKFDEMGIEYTYSEYPGGHTWPVWRNNLYTFAPLLFR</sequence>
<dbReference type="SUPFAM" id="SSF52266">
    <property type="entry name" value="SGNH hydrolase"/>
    <property type="match status" value="1"/>
</dbReference>
<dbReference type="SUPFAM" id="SSF53474">
    <property type="entry name" value="alpha/beta-Hydrolases"/>
    <property type="match status" value="2"/>
</dbReference>
<feature type="signal peptide" evidence="2">
    <location>
        <begin position="1"/>
        <end position="20"/>
    </location>
</feature>
<dbReference type="GO" id="GO:0016747">
    <property type="term" value="F:acyltransferase activity, transferring groups other than amino-acyl groups"/>
    <property type="evidence" value="ECO:0007669"/>
    <property type="project" value="TreeGrafter"/>
</dbReference>
<evidence type="ECO:0000313" key="6">
    <source>
        <dbReference type="Proteomes" id="UP000184240"/>
    </source>
</evidence>
<evidence type="ECO:0000313" key="7">
    <source>
        <dbReference type="Proteomes" id="UP000290037"/>
    </source>
</evidence>
<dbReference type="PANTHER" id="PTHR48098">
    <property type="entry name" value="ENTEROCHELIN ESTERASE-RELATED"/>
    <property type="match status" value="1"/>
</dbReference>
<feature type="domain" description="Sialate O-acetylesterase" evidence="3">
    <location>
        <begin position="25"/>
        <end position="270"/>
    </location>
</feature>
<feature type="chain" id="PRO_5012838816" evidence="2">
    <location>
        <begin position="21"/>
        <end position="892"/>
    </location>
</feature>
<dbReference type="Gene3D" id="3.40.50.1110">
    <property type="entry name" value="SGNH hydrolase"/>
    <property type="match status" value="1"/>
</dbReference>
<dbReference type="RefSeq" id="WP_072982779.1">
    <property type="nucleotide sequence ID" value="NZ_FQXT01000003.1"/>
</dbReference>
<dbReference type="OrthoDB" id="9803578at2"/>
<evidence type="ECO:0000313" key="5">
    <source>
        <dbReference type="EMBL" id="SHI09285.1"/>
    </source>
</evidence>
<dbReference type="Gene3D" id="2.60.40.10">
    <property type="entry name" value="Immunoglobulins"/>
    <property type="match status" value="1"/>
</dbReference>
<evidence type="ECO:0000256" key="2">
    <source>
        <dbReference type="SAM" id="SignalP"/>
    </source>
</evidence>